<reference evidence="1 2" key="1">
    <citation type="submission" date="2022-05" db="EMBL/GenBank/DDBJ databases">
        <title>Flavobacterium sp., isolated from activated sludge.</title>
        <authorList>
            <person name="Ran Q."/>
        </authorList>
    </citation>
    <scope>NUCLEOTIDE SEQUENCE [LARGE SCALE GENOMIC DNA]</scope>
    <source>
        <strain evidence="1 2">HXWNR70</strain>
    </source>
</reference>
<dbReference type="EMBL" id="JAMLJM010000006">
    <property type="protein sequence ID" value="MCL9809423.1"/>
    <property type="molecule type" value="Genomic_DNA"/>
</dbReference>
<accession>A0ABT0TPK4</accession>
<dbReference type="RefSeq" id="WP_250592876.1">
    <property type="nucleotide sequence ID" value="NZ_JAMLJM010000006.1"/>
</dbReference>
<dbReference type="SUPFAM" id="SSF140804">
    <property type="entry name" value="YidB-like"/>
    <property type="match status" value="1"/>
</dbReference>
<dbReference type="Pfam" id="PF06078">
    <property type="entry name" value="DUF937"/>
    <property type="match status" value="1"/>
</dbReference>
<protein>
    <submittedName>
        <fullName evidence="1">DUF937 domain-containing protein</fullName>
    </submittedName>
</protein>
<dbReference type="Proteomes" id="UP001317191">
    <property type="component" value="Unassembled WGS sequence"/>
</dbReference>
<dbReference type="InterPro" id="IPR009282">
    <property type="entry name" value="DUF937"/>
</dbReference>
<dbReference type="InterPro" id="IPR027405">
    <property type="entry name" value="YidB-like"/>
</dbReference>
<proteinExistence type="predicted"/>
<organism evidence="1 2">
    <name type="scientific">Flavobacterium luminosum</name>
    <dbReference type="NCBI Taxonomy" id="2949086"/>
    <lineage>
        <taxon>Bacteria</taxon>
        <taxon>Pseudomonadati</taxon>
        <taxon>Bacteroidota</taxon>
        <taxon>Flavobacteriia</taxon>
        <taxon>Flavobacteriales</taxon>
        <taxon>Flavobacteriaceae</taxon>
        <taxon>Flavobacterium</taxon>
    </lineage>
</organism>
<name>A0ABT0TPK4_9FLAO</name>
<evidence type="ECO:0000313" key="1">
    <source>
        <dbReference type="EMBL" id="MCL9809423.1"/>
    </source>
</evidence>
<gene>
    <name evidence="1" type="ORF">NAT50_08630</name>
</gene>
<keyword evidence="2" id="KW-1185">Reference proteome</keyword>
<evidence type="ECO:0000313" key="2">
    <source>
        <dbReference type="Proteomes" id="UP001317191"/>
    </source>
</evidence>
<comment type="caution">
    <text evidence="1">The sequence shown here is derived from an EMBL/GenBank/DDBJ whole genome shotgun (WGS) entry which is preliminary data.</text>
</comment>
<sequence length="208" mass="20926">MTGITDLIHGDLGKEIISGIGNQVGTSENETTAVLSSALPSLINAMQNNASSEQGAQGLLGALLGGQHESLLDNLGGLLQSGNLDTNDGGNILNHVLGENQSDLENKISQTTGVSSDKIAQILKLAAPVLMAFLANKAKSGEVQSGNDLGNWLGGLLGNQGNLSGNGSLLTSVLDQDGDGQLGINDAVTAVSKKGGLGGLLGSLFGKK</sequence>